<accession>A0A1Q9BQR1</accession>
<feature type="region of interest" description="Disordered" evidence="1">
    <location>
        <begin position="129"/>
        <end position="168"/>
    </location>
</feature>
<proteinExistence type="predicted"/>
<dbReference type="Proteomes" id="UP000186817">
    <property type="component" value="Unassembled WGS sequence"/>
</dbReference>
<sequence length="168" mass="17730">MDGPGGEDSSEYEGLFIDSPLVYVNTPSECRSDHSDPLESLLAPSPEAETGAGGDRMASESDEDPFFLDKLLASPTPEPETGASAMRASESEKESLDSATLWASPDGETDARSDRMAFESDEDPFFLDKLLASPTPEPETGAGCQASESEQESLDSATLLASPDGETN</sequence>
<gene>
    <name evidence="2" type="ORF">AK812_SmicGene47892</name>
</gene>
<dbReference type="AlphaFoldDB" id="A0A1Q9BQR1"/>
<comment type="caution">
    <text evidence="2">The sequence shown here is derived from an EMBL/GenBank/DDBJ whole genome shotgun (WGS) entry which is preliminary data.</text>
</comment>
<feature type="region of interest" description="Disordered" evidence="1">
    <location>
        <begin position="26"/>
        <end position="113"/>
    </location>
</feature>
<evidence type="ECO:0000256" key="1">
    <source>
        <dbReference type="SAM" id="MobiDB-lite"/>
    </source>
</evidence>
<protein>
    <submittedName>
        <fullName evidence="2">Uncharacterized protein</fullName>
    </submittedName>
</protein>
<reference evidence="2 3" key="1">
    <citation type="submission" date="2016-02" db="EMBL/GenBank/DDBJ databases">
        <title>Genome analysis of coral dinoflagellate symbionts highlights evolutionary adaptations to a symbiotic lifestyle.</title>
        <authorList>
            <person name="Aranda M."/>
            <person name="Li Y."/>
            <person name="Liew Y.J."/>
            <person name="Baumgarten S."/>
            <person name="Simakov O."/>
            <person name="Wilson M."/>
            <person name="Piel J."/>
            <person name="Ashoor H."/>
            <person name="Bougouffa S."/>
            <person name="Bajic V.B."/>
            <person name="Ryu T."/>
            <person name="Ravasi T."/>
            <person name="Bayer T."/>
            <person name="Micklem G."/>
            <person name="Kim H."/>
            <person name="Bhak J."/>
            <person name="Lajeunesse T.C."/>
            <person name="Voolstra C.R."/>
        </authorList>
    </citation>
    <scope>NUCLEOTIDE SEQUENCE [LARGE SCALE GENOMIC DNA]</scope>
    <source>
        <strain evidence="2 3">CCMP2467</strain>
    </source>
</reference>
<evidence type="ECO:0000313" key="2">
    <source>
        <dbReference type="EMBL" id="OLP73037.1"/>
    </source>
</evidence>
<feature type="non-terminal residue" evidence="2">
    <location>
        <position position="168"/>
    </location>
</feature>
<evidence type="ECO:0000313" key="3">
    <source>
        <dbReference type="Proteomes" id="UP000186817"/>
    </source>
</evidence>
<dbReference type="EMBL" id="LSRX01006588">
    <property type="protein sequence ID" value="OLP73037.1"/>
    <property type="molecule type" value="Genomic_DNA"/>
</dbReference>
<name>A0A1Q9BQR1_SYMMI</name>
<organism evidence="2 3">
    <name type="scientific">Symbiodinium microadriaticum</name>
    <name type="common">Dinoflagellate</name>
    <name type="synonym">Zooxanthella microadriatica</name>
    <dbReference type="NCBI Taxonomy" id="2951"/>
    <lineage>
        <taxon>Eukaryota</taxon>
        <taxon>Sar</taxon>
        <taxon>Alveolata</taxon>
        <taxon>Dinophyceae</taxon>
        <taxon>Suessiales</taxon>
        <taxon>Symbiodiniaceae</taxon>
        <taxon>Symbiodinium</taxon>
    </lineage>
</organism>
<keyword evidence="3" id="KW-1185">Reference proteome</keyword>